<sequence>MLSKNWIRNPIPKFHHLTSYTAAAQNNFESTLFLIYILFTINFLPMALQQQLNELAEQQSKISVTLSFNTHRTHPDSAQDTIVLKNLVSEAKESVLQHFEKREAQPVLDKLDELASLIDVRYNLDSLHVFISKETLSIVRSPWSVEKNSVTVGERFAIAPLLKMANRNFEYYVLVLSEHGAQVFDVVEDKVVNEVKNDEFPFDNPLFIPEAVRRSDARTVDNHVREYFNHVDKGAVKLYNETGTPFLVISLEENYTTLQQVADKKQIYLGHSPIDYNDLSAHELAKQAWSKVAEIQHQERAHAIEHLMAGVSQGRVLTDLQEIYRAALDGNGELLIVHQDFQQAAKKVGERDIELIDKQDGSPLDYDIVSAIAWNVRSKNGRVVFTQQNQLKDLGDIALLTRY</sequence>
<accession>A0A4R6WL92</accession>
<evidence type="ECO:0008006" key="3">
    <source>
        <dbReference type="Google" id="ProtNLM"/>
    </source>
</evidence>
<evidence type="ECO:0000313" key="1">
    <source>
        <dbReference type="EMBL" id="TDQ79492.1"/>
    </source>
</evidence>
<dbReference type="AlphaFoldDB" id="A0A4R6WL92"/>
<gene>
    <name evidence="1" type="ORF">CLV99_0931</name>
</gene>
<keyword evidence="2" id="KW-1185">Reference proteome</keyword>
<name>A0A4R6WL92_9SPHI</name>
<organism evidence="1 2">
    <name type="scientific">Sphingobacterium yanglingense</name>
    <dbReference type="NCBI Taxonomy" id="1437280"/>
    <lineage>
        <taxon>Bacteria</taxon>
        <taxon>Pseudomonadati</taxon>
        <taxon>Bacteroidota</taxon>
        <taxon>Sphingobacteriia</taxon>
        <taxon>Sphingobacteriales</taxon>
        <taxon>Sphingobacteriaceae</taxon>
        <taxon>Sphingobacterium</taxon>
    </lineage>
</organism>
<dbReference type="EMBL" id="SNYV01000011">
    <property type="protein sequence ID" value="TDQ79492.1"/>
    <property type="molecule type" value="Genomic_DNA"/>
</dbReference>
<protein>
    <recommendedName>
        <fullName evidence="3">Chemotaxis protein</fullName>
    </recommendedName>
</protein>
<dbReference type="Pfam" id="PF18845">
    <property type="entry name" value="baeRF_family3"/>
    <property type="match status" value="1"/>
</dbReference>
<proteinExistence type="predicted"/>
<dbReference type="InterPro" id="IPR041289">
    <property type="entry name" value="Bact_RF_family3"/>
</dbReference>
<evidence type="ECO:0000313" key="2">
    <source>
        <dbReference type="Proteomes" id="UP000295292"/>
    </source>
</evidence>
<reference evidence="1 2" key="1">
    <citation type="submission" date="2019-03" db="EMBL/GenBank/DDBJ databases">
        <title>Genomic Encyclopedia of Archaeal and Bacterial Type Strains, Phase II (KMG-II): from individual species to whole genera.</title>
        <authorList>
            <person name="Goeker M."/>
        </authorList>
    </citation>
    <scope>NUCLEOTIDE SEQUENCE [LARGE SCALE GENOMIC DNA]</scope>
    <source>
        <strain evidence="1 2">DSM 28353</strain>
    </source>
</reference>
<comment type="caution">
    <text evidence="1">The sequence shown here is derived from an EMBL/GenBank/DDBJ whole genome shotgun (WGS) entry which is preliminary data.</text>
</comment>
<dbReference type="Proteomes" id="UP000295292">
    <property type="component" value="Unassembled WGS sequence"/>
</dbReference>